<name>A0A0K1E9L3_CHOCO</name>
<reference evidence="2 3" key="1">
    <citation type="submission" date="2015-07" db="EMBL/GenBank/DDBJ databases">
        <title>Genome analysis of myxobacterium Chondromyces crocatus Cm c5 reveals a high potential for natural compound synthesis and the genetic basis for the loss of fruiting body formation.</title>
        <authorList>
            <person name="Zaburannyi N."/>
            <person name="Bunk B."/>
            <person name="Maier J."/>
            <person name="Overmann J."/>
            <person name="Mueller R."/>
        </authorList>
    </citation>
    <scope>NUCLEOTIDE SEQUENCE [LARGE SCALE GENOMIC DNA]</scope>
    <source>
        <strain evidence="2 3">Cm c5</strain>
    </source>
</reference>
<feature type="region of interest" description="Disordered" evidence="1">
    <location>
        <begin position="30"/>
        <end position="76"/>
    </location>
</feature>
<dbReference type="EMBL" id="CP012159">
    <property type="protein sequence ID" value="AKT37273.1"/>
    <property type="molecule type" value="Genomic_DNA"/>
</dbReference>
<dbReference type="AlphaFoldDB" id="A0A0K1E9L3"/>
<proteinExistence type="predicted"/>
<evidence type="ECO:0000313" key="3">
    <source>
        <dbReference type="Proteomes" id="UP000067626"/>
    </source>
</evidence>
<dbReference type="PROSITE" id="PS51257">
    <property type="entry name" value="PROKAR_LIPOPROTEIN"/>
    <property type="match status" value="1"/>
</dbReference>
<organism evidence="2 3">
    <name type="scientific">Chondromyces crocatus</name>
    <dbReference type="NCBI Taxonomy" id="52"/>
    <lineage>
        <taxon>Bacteria</taxon>
        <taxon>Pseudomonadati</taxon>
        <taxon>Myxococcota</taxon>
        <taxon>Polyangia</taxon>
        <taxon>Polyangiales</taxon>
        <taxon>Polyangiaceae</taxon>
        <taxon>Chondromyces</taxon>
    </lineage>
</organism>
<sequence>MRSLLNHRGRAWIVISLAGLGGLVAAVGACSPPTPTPTAESAPVLPAAPAPAAPPEGAPGAAPQGEPGSSPEARPCMDIRAALVRCPDGEEITHEGCAGEEYNKRCAPKRGP</sequence>
<dbReference type="PATRIC" id="fig|52.7.peg.1498"/>
<keyword evidence="3" id="KW-1185">Reference proteome</keyword>
<evidence type="ECO:0000313" key="2">
    <source>
        <dbReference type="EMBL" id="AKT37273.1"/>
    </source>
</evidence>
<dbReference type="KEGG" id="ccro:CMC5_014040"/>
<feature type="compositionally biased region" description="Low complexity" evidence="1">
    <location>
        <begin position="58"/>
        <end position="71"/>
    </location>
</feature>
<dbReference type="OrthoDB" id="5526614at2"/>
<feature type="compositionally biased region" description="Pro residues" evidence="1">
    <location>
        <begin position="46"/>
        <end position="57"/>
    </location>
</feature>
<protein>
    <submittedName>
        <fullName evidence="2">Uncharacterized protein</fullName>
    </submittedName>
</protein>
<evidence type="ECO:0000256" key="1">
    <source>
        <dbReference type="SAM" id="MobiDB-lite"/>
    </source>
</evidence>
<accession>A0A0K1E9L3</accession>
<gene>
    <name evidence="2" type="ORF">CMC5_014040</name>
</gene>
<dbReference type="Proteomes" id="UP000067626">
    <property type="component" value="Chromosome"/>
</dbReference>
<dbReference type="RefSeq" id="WP_050429665.1">
    <property type="nucleotide sequence ID" value="NZ_CP012159.1"/>
</dbReference>